<name>A0A2K1QTQ1_9PEZI</name>
<feature type="region of interest" description="Disordered" evidence="1">
    <location>
        <begin position="58"/>
        <end position="86"/>
    </location>
</feature>
<accession>A0A2K1QTQ1</accession>
<dbReference type="OrthoDB" id="2020070at2759"/>
<dbReference type="InParanoid" id="A0A2K1QTQ1"/>
<dbReference type="Pfam" id="PF22998">
    <property type="entry name" value="GNAT_LYC1-like"/>
    <property type="match status" value="1"/>
</dbReference>
<keyword evidence="4" id="KW-1185">Reference proteome</keyword>
<evidence type="ECO:0000256" key="1">
    <source>
        <dbReference type="SAM" id="MobiDB-lite"/>
    </source>
</evidence>
<dbReference type="STRING" id="2082308.A0A2K1QTQ1"/>
<dbReference type="Proteomes" id="UP000243797">
    <property type="component" value="Unassembled WGS sequence"/>
</dbReference>
<gene>
    <name evidence="3" type="ORF">CAC42_6265</name>
</gene>
<dbReference type="EMBL" id="NKHZ01000041">
    <property type="protein sequence ID" value="PNS18448.1"/>
    <property type="molecule type" value="Genomic_DNA"/>
</dbReference>
<feature type="region of interest" description="Disordered" evidence="1">
    <location>
        <begin position="101"/>
        <end position="121"/>
    </location>
</feature>
<dbReference type="InterPro" id="IPR016181">
    <property type="entry name" value="Acyl_CoA_acyltransferase"/>
</dbReference>
<evidence type="ECO:0000259" key="2">
    <source>
        <dbReference type="Pfam" id="PF22998"/>
    </source>
</evidence>
<dbReference type="SUPFAM" id="SSF55729">
    <property type="entry name" value="Acyl-CoA N-acyltransferases (Nat)"/>
    <property type="match status" value="1"/>
</dbReference>
<feature type="compositionally biased region" description="Low complexity" evidence="1">
    <location>
        <begin position="68"/>
        <end position="77"/>
    </location>
</feature>
<comment type="caution">
    <text evidence="3">The sequence shown here is derived from an EMBL/GenBank/DDBJ whole genome shotgun (WGS) entry which is preliminary data.</text>
</comment>
<evidence type="ECO:0000313" key="4">
    <source>
        <dbReference type="Proteomes" id="UP000243797"/>
    </source>
</evidence>
<protein>
    <submittedName>
        <fullName evidence="3">DNA polymerase zeta catalytic subunit</fullName>
    </submittedName>
</protein>
<dbReference type="PANTHER" id="PTHR34815:SF2">
    <property type="entry name" value="N-ACETYLTRANSFERASE DOMAIN-CONTAINING PROTEIN"/>
    <property type="match status" value="1"/>
</dbReference>
<feature type="domain" description="LYC1 C-terminal" evidence="2">
    <location>
        <begin position="207"/>
        <end position="419"/>
    </location>
</feature>
<dbReference type="PANTHER" id="PTHR34815">
    <property type="entry name" value="LYSINE ACETYLTRANSFERASE"/>
    <property type="match status" value="1"/>
</dbReference>
<dbReference type="InterPro" id="IPR053013">
    <property type="entry name" value="LAT"/>
</dbReference>
<dbReference type="Gene3D" id="3.40.630.30">
    <property type="match status" value="1"/>
</dbReference>
<organism evidence="3 4">
    <name type="scientific">Sphaceloma murrayae</name>
    <dbReference type="NCBI Taxonomy" id="2082308"/>
    <lineage>
        <taxon>Eukaryota</taxon>
        <taxon>Fungi</taxon>
        <taxon>Dikarya</taxon>
        <taxon>Ascomycota</taxon>
        <taxon>Pezizomycotina</taxon>
        <taxon>Dothideomycetes</taxon>
        <taxon>Dothideomycetidae</taxon>
        <taxon>Myriangiales</taxon>
        <taxon>Elsinoaceae</taxon>
        <taxon>Sphaceloma</taxon>
    </lineage>
</organism>
<dbReference type="AlphaFoldDB" id="A0A2K1QTQ1"/>
<dbReference type="CDD" id="cd04301">
    <property type="entry name" value="NAT_SF"/>
    <property type="match status" value="1"/>
</dbReference>
<reference evidence="3 4" key="1">
    <citation type="submission" date="2017-06" db="EMBL/GenBank/DDBJ databases">
        <title>Draft genome sequence of a variant of Elsinoe murrayae.</title>
        <authorList>
            <person name="Cheng Q."/>
        </authorList>
    </citation>
    <scope>NUCLEOTIDE SEQUENCE [LARGE SCALE GENOMIC DNA]</scope>
    <source>
        <strain evidence="3 4">CQ-2017a</strain>
    </source>
</reference>
<evidence type="ECO:0000313" key="3">
    <source>
        <dbReference type="EMBL" id="PNS18448.1"/>
    </source>
</evidence>
<feature type="compositionally biased region" description="Pro residues" evidence="1">
    <location>
        <begin position="106"/>
        <end position="116"/>
    </location>
</feature>
<proteinExistence type="predicted"/>
<sequence>MSTPFLTHPTPTELHAHQTANSVGWRGALPLEAYLRRETCLYDQPLTRSGGLQPWILAVPSSSPPPTATTGTSTTSTPPLPPPDRSAVCSCETLRKRALLALAPGPSRPSPTPAPSGPSKAEVRDVTCYGVASVFTLPSHRGKGHASAMFSHLARWMEGQGRGKGGFSVLYSDIGKEFYAKHGWEARESSHLGLAVTGTGSGTEAGGKTGVRVLGDGDLQRLCERDEESLRTRVETLAGRGTSAVAICPDAQTFGWHFARESFVSNELFGRVPEVKGAMTRTARGKDVWCWWTRWWTNEDVKVVKGNVLHILRLVVDDEEYDDSPATEEGVKDQQDSEISVAVAALLAAAGEEAGKWAMESVQIWNPSSTTVAAARRLDSNVQVVHREMDSIASLRWCDAELDVGDTLTWCANEKFAWC</sequence>
<dbReference type="InterPro" id="IPR055100">
    <property type="entry name" value="GNAT_LYC1-like"/>
</dbReference>